<dbReference type="SUPFAM" id="SSF48208">
    <property type="entry name" value="Six-hairpin glycosidases"/>
    <property type="match status" value="1"/>
</dbReference>
<name>A0A3M6UWR9_POCDA</name>
<dbReference type="InterPro" id="IPR024705">
    <property type="entry name" value="Ssp411"/>
</dbReference>
<dbReference type="InterPro" id="IPR008928">
    <property type="entry name" value="6-hairpin_glycosidase_sf"/>
</dbReference>
<dbReference type="CDD" id="cd02955">
    <property type="entry name" value="SSP411"/>
    <property type="match status" value="1"/>
</dbReference>
<protein>
    <recommendedName>
        <fullName evidence="1">Spermatogenesis-associated protein 20-like TRX domain-containing protein</fullName>
    </recommendedName>
</protein>
<evidence type="ECO:0000313" key="2">
    <source>
        <dbReference type="EMBL" id="RMX58095.1"/>
    </source>
</evidence>
<dbReference type="Pfam" id="PF03190">
    <property type="entry name" value="Thioredox_DsbH"/>
    <property type="match status" value="1"/>
</dbReference>
<dbReference type="InterPro" id="IPR012341">
    <property type="entry name" value="6hp_glycosidase-like_sf"/>
</dbReference>
<dbReference type="GO" id="GO:0005975">
    <property type="term" value="P:carbohydrate metabolic process"/>
    <property type="evidence" value="ECO:0007669"/>
    <property type="project" value="InterPro"/>
</dbReference>
<dbReference type="Proteomes" id="UP000275408">
    <property type="component" value="Unassembled WGS sequence"/>
</dbReference>
<keyword evidence="3" id="KW-1185">Reference proteome</keyword>
<dbReference type="InterPro" id="IPR036249">
    <property type="entry name" value="Thioredoxin-like_sf"/>
</dbReference>
<evidence type="ECO:0000313" key="3">
    <source>
        <dbReference type="Proteomes" id="UP000275408"/>
    </source>
</evidence>
<dbReference type="EMBL" id="RCHS01000546">
    <property type="protein sequence ID" value="RMX58095.1"/>
    <property type="molecule type" value="Genomic_DNA"/>
</dbReference>
<dbReference type="PANTHER" id="PTHR42899:SF1">
    <property type="entry name" value="SPERMATOGENESIS-ASSOCIATED PROTEIN 20"/>
    <property type="match status" value="1"/>
</dbReference>
<evidence type="ECO:0000259" key="1">
    <source>
        <dbReference type="Pfam" id="PF03190"/>
    </source>
</evidence>
<proteinExistence type="predicted"/>
<reference evidence="2 3" key="1">
    <citation type="journal article" date="2018" name="Sci. Rep.">
        <title>Comparative analysis of the Pocillopora damicornis genome highlights role of immune system in coral evolution.</title>
        <authorList>
            <person name="Cunning R."/>
            <person name="Bay R.A."/>
            <person name="Gillette P."/>
            <person name="Baker A.C."/>
            <person name="Traylor-Knowles N."/>
        </authorList>
    </citation>
    <scope>NUCLEOTIDE SEQUENCE [LARGE SCALE GENOMIC DNA]</scope>
    <source>
        <strain evidence="2">RSMAS</strain>
        <tissue evidence="2">Whole animal</tissue>
    </source>
</reference>
<dbReference type="Gene3D" id="1.50.10.10">
    <property type="match status" value="1"/>
</dbReference>
<dbReference type="OrthoDB" id="1923667at2759"/>
<dbReference type="PANTHER" id="PTHR42899">
    <property type="entry name" value="SPERMATOGENESIS-ASSOCIATED PROTEIN 20"/>
    <property type="match status" value="1"/>
</dbReference>
<dbReference type="STRING" id="46731.A0A3M6UWR9"/>
<sequence length="787" mass="88846">MSVLPRCFFAPLISTNAKKTVRNTGLSRYIHRYLLTLHRTMASASGEGGDGKPKHTNRLQHSKSPYLLQHKHNPVDWFPWGDEAFDKAKSENKPIFLSVGYSTCHWCHVMERESFESEEIAQILNDKFVSVKVDREERPDVDKVYMTYIQAMTGGGGWPMSVWLTPDLKPFVGATYFPPEDQVGGRPGFRTILNHISKQWEQNREKLTQQANIILTAIQQHTGEMHKGSETEGLPSTDCIDKLLNDMSTSFDEEYGGYGGAPKFPQASNFNFLLRYSSYKTGSEDGKKARGMVLKTLEFMDKGGIHDHVGQGFHRYSTDRFWHVPHFEKMLYDQAQLAALYADGFQASKNDKFAETTRDISLYVMRDLSHKAGGFFSAEDADSLPSQSDTHKQEGAFCVWEEKEIRELLLEEQVTTKSGEKVPVSFMFLQHYGVESEGNVKPHQDPHKELRGKNVLIVRGSLEESARLCDVDEAEAKEQLARAREILFEERRNRPPPHLDTKMITAWNGLMISGLARAAQVLGEDVYEKRAAKAAEFVKKHLFDKKSGKLLRSCYRGEGGEVMQIDTPIDGFADDYVFMIRGLLDLYEASLDEQWLEWAVALQAKLDELFWDSAGAGYYMATSDDPSILVRMKEGASAQDGAEPSANSTSVGNLIRLSSFVDQKSYITRAEEIIKASVTLLSKIPLALPELVSNYIMYLQPRKQIIIAGDRDSQDTKDLLKCVHSHYMPNKVLMLCDGKQDGFLASKLSVFKTLERKDGKATAYVCENYTCSLPVNSVEELEKILSK</sequence>
<dbReference type="SUPFAM" id="SSF52833">
    <property type="entry name" value="Thioredoxin-like"/>
    <property type="match status" value="1"/>
</dbReference>
<organism evidence="2 3">
    <name type="scientific">Pocillopora damicornis</name>
    <name type="common">Cauliflower coral</name>
    <name type="synonym">Millepora damicornis</name>
    <dbReference type="NCBI Taxonomy" id="46731"/>
    <lineage>
        <taxon>Eukaryota</taxon>
        <taxon>Metazoa</taxon>
        <taxon>Cnidaria</taxon>
        <taxon>Anthozoa</taxon>
        <taxon>Hexacorallia</taxon>
        <taxon>Scleractinia</taxon>
        <taxon>Astrocoeniina</taxon>
        <taxon>Pocilloporidae</taxon>
        <taxon>Pocillopora</taxon>
    </lineage>
</organism>
<feature type="domain" description="Spermatogenesis-associated protein 20-like TRX" evidence="1">
    <location>
        <begin position="56"/>
        <end position="218"/>
    </location>
</feature>
<comment type="caution">
    <text evidence="2">The sequence shown here is derived from an EMBL/GenBank/DDBJ whole genome shotgun (WGS) entry which is preliminary data.</text>
</comment>
<dbReference type="PIRSF" id="PIRSF006402">
    <property type="entry name" value="UCP006402_thioredoxin"/>
    <property type="match status" value="1"/>
</dbReference>
<dbReference type="Gene3D" id="3.40.30.10">
    <property type="entry name" value="Glutaredoxin"/>
    <property type="match status" value="1"/>
</dbReference>
<accession>A0A3M6UWR9</accession>
<dbReference type="AlphaFoldDB" id="A0A3M6UWR9"/>
<dbReference type="InterPro" id="IPR004879">
    <property type="entry name" value="Ssp411-like_TRX"/>
</dbReference>
<gene>
    <name evidence="2" type="ORF">pdam_00013844</name>
</gene>